<dbReference type="SUPFAM" id="SSF55073">
    <property type="entry name" value="Nucleotide cyclase"/>
    <property type="match status" value="1"/>
</dbReference>
<evidence type="ECO:0000313" key="4">
    <source>
        <dbReference type="Proteomes" id="UP001454489"/>
    </source>
</evidence>
<dbReference type="Proteomes" id="UP001454489">
    <property type="component" value="Unassembled WGS sequence"/>
</dbReference>
<gene>
    <name evidence="3" type="ORF">WMO43_10670</name>
</gene>
<dbReference type="RefSeq" id="WP_353531157.1">
    <property type="nucleotide sequence ID" value="NZ_JBBMEX010000011.1"/>
</dbReference>
<dbReference type="Pfam" id="PF00990">
    <property type="entry name" value="GGDEF"/>
    <property type="match status" value="1"/>
</dbReference>
<feature type="transmembrane region" description="Helical" evidence="1">
    <location>
        <begin position="206"/>
        <end position="232"/>
    </location>
</feature>
<dbReference type="EMBL" id="JBBMEX010000011">
    <property type="protein sequence ID" value="MEQ2558324.1"/>
    <property type="molecule type" value="Genomic_DNA"/>
</dbReference>
<evidence type="ECO:0000256" key="1">
    <source>
        <dbReference type="SAM" id="Phobius"/>
    </source>
</evidence>
<feature type="transmembrane region" description="Helical" evidence="1">
    <location>
        <begin position="238"/>
        <end position="257"/>
    </location>
</feature>
<feature type="transmembrane region" description="Helical" evidence="1">
    <location>
        <begin position="366"/>
        <end position="384"/>
    </location>
</feature>
<keyword evidence="1" id="KW-0472">Membrane</keyword>
<feature type="domain" description="GGDEF" evidence="2">
    <location>
        <begin position="425"/>
        <end position="551"/>
    </location>
</feature>
<dbReference type="PANTHER" id="PTHR45138:SF9">
    <property type="entry name" value="DIGUANYLATE CYCLASE DGCM-RELATED"/>
    <property type="match status" value="1"/>
</dbReference>
<keyword evidence="1" id="KW-1133">Transmembrane helix</keyword>
<evidence type="ECO:0000313" key="3">
    <source>
        <dbReference type="EMBL" id="MEQ2558324.1"/>
    </source>
</evidence>
<dbReference type="InterPro" id="IPR050469">
    <property type="entry name" value="Diguanylate_Cyclase"/>
</dbReference>
<feature type="transmembrane region" description="Helical" evidence="1">
    <location>
        <begin position="175"/>
        <end position="197"/>
    </location>
</feature>
<dbReference type="PANTHER" id="PTHR45138">
    <property type="entry name" value="REGULATORY COMPONENTS OF SENSORY TRANSDUCTION SYSTEM"/>
    <property type="match status" value="1"/>
</dbReference>
<dbReference type="NCBIfam" id="TIGR00254">
    <property type="entry name" value="GGDEF"/>
    <property type="match status" value="1"/>
</dbReference>
<accession>A0ABV1HF43</accession>
<comment type="caution">
    <text evidence="3">The sequence shown here is derived from an EMBL/GenBank/DDBJ whole genome shotgun (WGS) entry which is preliminary data.</text>
</comment>
<dbReference type="InterPro" id="IPR029787">
    <property type="entry name" value="Nucleotide_cyclase"/>
</dbReference>
<dbReference type="SMART" id="SM00267">
    <property type="entry name" value="GGDEF"/>
    <property type="match status" value="1"/>
</dbReference>
<feature type="transmembrane region" description="Helical" evidence="1">
    <location>
        <begin position="269"/>
        <end position="291"/>
    </location>
</feature>
<dbReference type="Gene3D" id="3.30.70.270">
    <property type="match status" value="1"/>
</dbReference>
<organism evidence="3 4">
    <name type="scientific">Maccoyibacter intestinihominis</name>
    <dbReference type="NCBI Taxonomy" id="3133499"/>
    <lineage>
        <taxon>Bacteria</taxon>
        <taxon>Bacillati</taxon>
        <taxon>Bacillota</taxon>
        <taxon>Clostridia</taxon>
        <taxon>Lachnospirales</taxon>
        <taxon>Lachnospiraceae</taxon>
        <taxon>Maccoyibacter</taxon>
    </lineage>
</organism>
<keyword evidence="1" id="KW-0812">Transmembrane</keyword>
<keyword evidence="4" id="KW-1185">Reference proteome</keyword>
<proteinExistence type="predicted"/>
<feature type="transmembrane region" description="Helical" evidence="1">
    <location>
        <begin position="297"/>
        <end position="316"/>
    </location>
</feature>
<dbReference type="InterPro" id="IPR000160">
    <property type="entry name" value="GGDEF_dom"/>
</dbReference>
<feature type="transmembrane region" description="Helical" evidence="1">
    <location>
        <begin position="336"/>
        <end position="354"/>
    </location>
</feature>
<name>A0ABV1HF43_9FIRM</name>
<dbReference type="PROSITE" id="PS50887">
    <property type="entry name" value="GGDEF"/>
    <property type="match status" value="1"/>
</dbReference>
<reference evidence="3 4" key="1">
    <citation type="submission" date="2024-03" db="EMBL/GenBank/DDBJ databases">
        <title>Human intestinal bacterial collection.</title>
        <authorList>
            <person name="Pauvert C."/>
            <person name="Hitch T.C.A."/>
            <person name="Clavel T."/>
        </authorList>
    </citation>
    <scope>NUCLEOTIDE SEQUENCE [LARGE SCALE GENOMIC DNA]</scope>
    <source>
        <strain evidence="3 4">CLA-AA-H185</strain>
    </source>
</reference>
<evidence type="ECO:0000259" key="2">
    <source>
        <dbReference type="PROSITE" id="PS50887"/>
    </source>
</evidence>
<sequence length="551" mass="63268">MKFFKEYIITAIVGLLLAVVLIVSAKDEGNTLTNAKQRSYDDNWTVQIGKQEKFYKELPDTLPRKNNETKFILKKQLPQEIAHGDTVAFYMGHNVIHAYVDNEMVYSFNIPKDYEKTSKTPGTTWTFINLSSEYAGKTLTIELEPVYEDKAETLPDIIYGDSAKIVVDIITDRSLALFASILMFAIGLAIIIGLMYFQRELHVPDYLYWLGVFSIVVAFWSGIQTQIISLIYAQNVRGNQVAFIVFQMLLIPLVSFVKNFCEVEESKIYDGICVANVVILVVTTVLQFLGIRDYRETIWMAYVVYGIGFLWMLWIVGKRIVQGKKKERRRMIIQGLCLGELLFFVGYDMVRYLQCETVDSARLSRYALLAYIVIMLCIVFQNSIHLMRLGEQFENISKEARIDALTKLSNRTAFEHDLMSYEATQKSAAVMFDLNNLKYFNDTHGHATGDYYIIVCSEIIQDIFGMYGKVYRIGGDEFCAVTEGVTEEEFMELRRGMNDRIEALNGRFFENKMSVASGYAAYDKKSDHDIHDTIKRADQKMYECKAAMKGR</sequence>
<dbReference type="InterPro" id="IPR043128">
    <property type="entry name" value="Rev_trsase/Diguanyl_cyclase"/>
</dbReference>
<dbReference type="CDD" id="cd01949">
    <property type="entry name" value="GGDEF"/>
    <property type="match status" value="1"/>
</dbReference>
<protein>
    <submittedName>
        <fullName evidence="3">GGDEF domain-containing protein</fullName>
    </submittedName>
</protein>